<accession>A0A5K7XIJ8</accession>
<dbReference type="AlphaFoldDB" id="A0A5K7XIJ8"/>
<evidence type="ECO:0000313" key="1">
    <source>
        <dbReference type="EMBL" id="BBO35902.1"/>
    </source>
</evidence>
<organism evidence="1 2">
    <name type="scientific">Lacipirellula parvula</name>
    <dbReference type="NCBI Taxonomy" id="2650471"/>
    <lineage>
        <taxon>Bacteria</taxon>
        <taxon>Pseudomonadati</taxon>
        <taxon>Planctomycetota</taxon>
        <taxon>Planctomycetia</taxon>
        <taxon>Pirellulales</taxon>
        <taxon>Lacipirellulaceae</taxon>
        <taxon>Lacipirellula</taxon>
    </lineage>
</organism>
<evidence type="ECO:0000313" key="2">
    <source>
        <dbReference type="Proteomes" id="UP000326837"/>
    </source>
</evidence>
<name>A0A5K7XIJ8_9BACT</name>
<gene>
    <name evidence="1" type="ORF">PLANPX_5514</name>
</gene>
<dbReference type="KEGG" id="lpav:PLANPX_5514"/>
<sequence length="37" mass="4324">MISRKGAKAQREMQIRALLSFLSSISWLKEFEAELVR</sequence>
<reference evidence="2" key="1">
    <citation type="submission" date="2019-10" db="EMBL/GenBank/DDBJ databases">
        <title>Lacipirellula parvula gen. nov., sp. nov., representing a lineage of planctomycetes widespread in freshwater anoxic habitats, and description of the family Lacipirellulaceae.</title>
        <authorList>
            <person name="Dedysh S.N."/>
            <person name="Kulichevskaya I.S."/>
            <person name="Beletsky A.V."/>
            <person name="Rakitin A.L."/>
            <person name="Mardanov A.V."/>
            <person name="Ivanova A.A."/>
            <person name="Saltykova V.X."/>
            <person name="Rijpstra W.I.C."/>
            <person name="Sinninghe Damste J.S."/>
            <person name="Ravin N.V."/>
        </authorList>
    </citation>
    <scope>NUCLEOTIDE SEQUENCE [LARGE SCALE GENOMIC DNA]</scope>
    <source>
        <strain evidence="2">PX69</strain>
    </source>
</reference>
<keyword evidence="2" id="KW-1185">Reference proteome</keyword>
<dbReference type="EMBL" id="AP021861">
    <property type="protein sequence ID" value="BBO35902.1"/>
    <property type="molecule type" value="Genomic_DNA"/>
</dbReference>
<proteinExistence type="predicted"/>
<dbReference type="Proteomes" id="UP000326837">
    <property type="component" value="Chromosome"/>
</dbReference>
<protein>
    <submittedName>
        <fullName evidence="1">Uncharacterized protein</fullName>
    </submittedName>
</protein>